<sequence>MLSTCNSHGQDSSYFLGCEEYEKNPYHRINNPTGMIQMGIAENQLSFNLGFMTTRIQQVSVLKVALVSKKLHSFKIIMALADFMSEIRENKMSFNPNNLVLTAGATSANETLMFCLADHGDVILKPFELEQ</sequence>
<evidence type="ECO:0000256" key="1">
    <source>
        <dbReference type="ARBA" id="ARBA00022898"/>
    </source>
</evidence>
<accession>A0A5N6PHD9</accession>
<dbReference type="InterPro" id="IPR050478">
    <property type="entry name" value="Ethylene_sulfur-biosynth"/>
</dbReference>
<dbReference type="Pfam" id="PF00155">
    <property type="entry name" value="Aminotran_1_2"/>
    <property type="match status" value="1"/>
</dbReference>
<dbReference type="Gene3D" id="3.40.640.10">
    <property type="entry name" value="Type I PLP-dependent aspartate aminotransferase-like (Major domain)"/>
    <property type="match status" value="1"/>
</dbReference>
<dbReference type="GO" id="GO:0008483">
    <property type="term" value="F:transaminase activity"/>
    <property type="evidence" value="ECO:0007669"/>
    <property type="project" value="TreeGrafter"/>
</dbReference>
<evidence type="ECO:0000259" key="2">
    <source>
        <dbReference type="Pfam" id="PF00155"/>
    </source>
</evidence>
<dbReference type="OrthoDB" id="691673at2759"/>
<feature type="domain" description="Aminotransferase class I/classII large" evidence="2">
    <location>
        <begin position="78"/>
        <end position="124"/>
    </location>
</feature>
<keyword evidence="4" id="KW-1185">Reference proteome</keyword>
<dbReference type="InterPro" id="IPR015421">
    <property type="entry name" value="PyrdxlP-dep_Trfase_major"/>
</dbReference>
<dbReference type="Proteomes" id="UP000326396">
    <property type="component" value="Linkage Group LG12"/>
</dbReference>
<dbReference type="SUPFAM" id="SSF53383">
    <property type="entry name" value="PLP-dependent transferases"/>
    <property type="match status" value="1"/>
</dbReference>
<dbReference type="PANTHER" id="PTHR43795">
    <property type="entry name" value="BIFUNCTIONAL ASPARTATE AMINOTRANSFERASE AND GLUTAMATE/ASPARTATE-PREPHENATE AMINOTRANSFERASE-RELATED"/>
    <property type="match status" value="1"/>
</dbReference>
<dbReference type="EMBL" id="SZYD01000004">
    <property type="protein sequence ID" value="KAD6453045.1"/>
    <property type="molecule type" value="Genomic_DNA"/>
</dbReference>
<evidence type="ECO:0000313" key="3">
    <source>
        <dbReference type="EMBL" id="KAD6453045.1"/>
    </source>
</evidence>
<dbReference type="InterPro" id="IPR015424">
    <property type="entry name" value="PyrdxlP-dep_Trfase"/>
</dbReference>
<dbReference type="Gene3D" id="3.90.1150.10">
    <property type="entry name" value="Aspartate Aminotransferase, domain 1"/>
    <property type="match status" value="1"/>
</dbReference>
<dbReference type="AlphaFoldDB" id="A0A5N6PHD9"/>
<name>A0A5N6PHD9_9ASTR</name>
<dbReference type="PANTHER" id="PTHR43795:SF102">
    <property type="entry name" value="1-AMINOCYCLOPROPANE-1-CARBOXYLATE SYNTHASE"/>
    <property type="match status" value="1"/>
</dbReference>
<dbReference type="InterPro" id="IPR015422">
    <property type="entry name" value="PyrdxlP-dep_Trfase_small"/>
</dbReference>
<reference evidence="3 4" key="1">
    <citation type="submission" date="2019-05" db="EMBL/GenBank/DDBJ databases">
        <title>Mikania micrantha, genome provides insights into the molecular mechanism of rapid growth.</title>
        <authorList>
            <person name="Liu B."/>
        </authorList>
    </citation>
    <scope>NUCLEOTIDE SEQUENCE [LARGE SCALE GENOMIC DNA]</scope>
    <source>
        <strain evidence="3">NLD-2019</strain>
        <tissue evidence="3">Leaf</tissue>
    </source>
</reference>
<organism evidence="3 4">
    <name type="scientific">Mikania micrantha</name>
    <name type="common">bitter vine</name>
    <dbReference type="NCBI Taxonomy" id="192012"/>
    <lineage>
        <taxon>Eukaryota</taxon>
        <taxon>Viridiplantae</taxon>
        <taxon>Streptophyta</taxon>
        <taxon>Embryophyta</taxon>
        <taxon>Tracheophyta</taxon>
        <taxon>Spermatophyta</taxon>
        <taxon>Magnoliopsida</taxon>
        <taxon>eudicotyledons</taxon>
        <taxon>Gunneridae</taxon>
        <taxon>Pentapetalae</taxon>
        <taxon>asterids</taxon>
        <taxon>campanulids</taxon>
        <taxon>Asterales</taxon>
        <taxon>Asteraceae</taxon>
        <taxon>Asteroideae</taxon>
        <taxon>Heliantheae alliance</taxon>
        <taxon>Eupatorieae</taxon>
        <taxon>Mikania</taxon>
    </lineage>
</organism>
<dbReference type="GO" id="GO:0006520">
    <property type="term" value="P:amino acid metabolic process"/>
    <property type="evidence" value="ECO:0007669"/>
    <property type="project" value="TreeGrafter"/>
</dbReference>
<proteinExistence type="predicted"/>
<protein>
    <recommendedName>
        <fullName evidence="2">Aminotransferase class I/classII large domain-containing protein</fullName>
    </recommendedName>
</protein>
<evidence type="ECO:0000313" key="4">
    <source>
        <dbReference type="Proteomes" id="UP000326396"/>
    </source>
</evidence>
<dbReference type="GO" id="GO:0030170">
    <property type="term" value="F:pyridoxal phosphate binding"/>
    <property type="evidence" value="ECO:0007669"/>
    <property type="project" value="InterPro"/>
</dbReference>
<comment type="caution">
    <text evidence="3">The sequence shown here is derived from an EMBL/GenBank/DDBJ whole genome shotgun (WGS) entry which is preliminary data.</text>
</comment>
<keyword evidence="1" id="KW-0663">Pyridoxal phosphate</keyword>
<dbReference type="InterPro" id="IPR004839">
    <property type="entry name" value="Aminotransferase_I/II_large"/>
</dbReference>
<gene>
    <name evidence="3" type="ORF">E3N88_07750</name>
</gene>